<evidence type="ECO:0000256" key="10">
    <source>
        <dbReference type="RuleBase" id="RU363075"/>
    </source>
</evidence>
<accession>A0A1E4SB39</accession>
<reference evidence="12" key="1">
    <citation type="submission" date="2016-05" db="EMBL/GenBank/DDBJ databases">
        <title>Comparative genomics of biotechnologically important yeasts.</title>
        <authorList>
            <consortium name="DOE Joint Genome Institute"/>
            <person name="Riley R."/>
            <person name="Haridas S."/>
            <person name="Wolfe K.H."/>
            <person name="Lopes M.R."/>
            <person name="Hittinger C.T."/>
            <person name="Goker M."/>
            <person name="Salamov A."/>
            <person name="Wisecaver J."/>
            <person name="Long T.M."/>
            <person name="Aerts A.L."/>
            <person name="Barry K."/>
            <person name="Choi C."/>
            <person name="Clum A."/>
            <person name="Coughlan A.Y."/>
            <person name="Deshpande S."/>
            <person name="Douglass A.P."/>
            <person name="Hanson S.J."/>
            <person name="Klenk H.-P."/>
            <person name="Labutti K."/>
            <person name="Lapidus A."/>
            <person name="Lindquist E."/>
            <person name="Lipzen A."/>
            <person name="Meier-Kolthoff J.P."/>
            <person name="Ohm R.A."/>
            <person name="Otillar R.P."/>
            <person name="Pangilinan J."/>
            <person name="Peng Y."/>
            <person name="Rokas A."/>
            <person name="Rosa C.A."/>
            <person name="Scheuner C."/>
            <person name="Sibirny A.A."/>
            <person name="Slot J.C."/>
            <person name="Stielow J.B."/>
            <person name="Sun H."/>
            <person name="Kurtzman C.P."/>
            <person name="Blackwell M."/>
            <person name="Grigoriev I.V."/>
            <person name="Jeffries T.W."/>
        </authorList>
    </citation>
    <scope>NUCLEOTIDE SEQUENCE [LARGE SCALE GENOMIC DNA]</scope>
    <source>
        <strain evidence="12">NRRL Y-17324</strain>
    </source>
</reference>
<keyword evidence="8 10" id="KW-1133">Transmembrane helix</keyword>
<feature type="transmembrane region" description="Helical" evidence="10">
    <location>
        <begin position="147"/>
        <end position="165"/>
    </location>
</feature>
<keyword evidence="12" id="KW-1185">Reference proteome</keyword>
<evidence type="ECO:0000256" key="4">
    <source>
        <dbReference type="ARBA" id="ARBA00022676"/>
    </source>
</evidence>
<dbReference type="GO" id="GO:0052918">
    <property type="term" value="F:dol-P-Man:Man(8)GlcNAc(2)-PP-Dol alpha-1,2-mannosyltransferase activity"/>
    <property type="evidence" value="ECO:0007669"/>
    <property type="project" value="EnsemblFungi"/>
</dbReference>
<feature type="transmembrane region" description="Helical" evidence="10">
    <location>
        <begin position="363"/>
        <end position="386"/>
    </location>
</feature>
<keyword evidence="5 11" id="KW-0808">Transferase</keyword>
<feature type="transmembrane region" description="Helical" evidence="10">
    <location>
        <begin position="398"/>
        <end position="420"/>
    </location>
</feature>
<evidence type="ECO:0000256" key="1">
    <source>
        <dbReference type="ARBA" id="ARBA00004477"/>
    </source>
</evidence>
<keyword evidence="9 10" id="KW-0472">Membrane</keyword>
<dbReference type="GO" id="GO:0005789">
    <property type="term" value="C:endoplasmic reticulum membrane"/>
    <property type="evidence" value="ECO:0007669"/>
    <property type="project" value="UniProtKB-SubCell"/>
</dbReference>
<evidence type="ECO:0000313" key="12">
    <source>
        <dbReference type="Proteomes" id="UP000094285"/>
    </source>
</evidence>
<dbReference type="EMBL" id="KV453918">
    <property type="protein sequence ID" value="ODV76686.1"/>
    <property type="molecule type" value="Genomic_DNA"/>
</dbReference>
<evidence type="ECO:0000256" key="2">
    <source>
        <dbReference type="ARBA" id="ARBA00004922"/>
    </source>
</evidence>
<evidence type="ECO:0000256" key="6">
    <source>
        <dbReference type="ARBA" id="ARBA00022692"/>
    </source>
</evidence>
<feature type="transmembrane region" description="Helical" evidence="10">
    <location>
        <begin position="299"/>
        <end position="320"/>
    </location>
</feature>
<feature type="transmembrane region" description="Helical" evidence="10">
    <location>
        <begin position="115"/>
        <end position="135"/>
    </location>
</feature>
<sequence>MTSKKDGRLKDYSEIASANAAVTTSSLLNLISRLLVGFNVAVRAYCALYMIISDCDETFNYWEPLNLLLRGFGKQTWEYSPEYAIRAYTYLIPYYLVGYPIQLLSSALGELPHSYSYYQFYIIRAVALCGVTSYGEIRLTRSIEKYLNLKIACWFLFFSTVSPGMSHAGVALLPSTFAMQCSTFAFAYVLESIVSASVESTILAITWFLAGGIFGWPFALALGVTFGLYTILNLKNWQGNKMVLIIGGCVLSLSAILATITLIDSYFYSKILLVPLNIVFYNVFGGEGEGPEIFGVEPFSYYILNLLVNFNIIAVLGYLGLVLNPLLSRKSFGIAFNLSLPLLLWSVIFFSQPHKEERFLYPAYPLIVVNAAILVYHIFAVFGQVSTKILSNFKYRSLFTRFVQTIFSLLVLVVSILRIVNLVENYSAPLQTFELVSKLPSSSTPVNVCIAKEWYHFPNSFFLPDNYRLRFVQSGFDGLLPGDFEESFQSLQKITSHIPLNMNNKNQFETDKVIEFGQCDYFIDNTEKSSQHVKEPNIIQEDRNGTHVVDPEWELMGCNKIIDPNGAHSGIGRLIYIPVRLRQYISYDVKYLNFCAMRKTSIV</sequence>
<evidence type="ECO:0000256" key="8">
    <source>
        <dbReference type="ARBA" id="ARBA00022989"/>
    </source>
</evidence>
<protein>
    <recommendedName>
        <fullName evidence="10">Mannosyltransferase</fullName>
        <ecNumber evidence="10">2.4.1.-</ecNumber>
    </recommendedName>
</protein>
<proteinExistence type="inferred from homology"/>
<comment type="subcellular location">
    <subcellularLocation>
        <location evidence="1 10">Endoplasmic reticulum membrane</location>
        <topology evidence="1 10">Multi-pass membrane protein</topology>
    </subcellularLocation>
</comment>
<evidence type="ECO:0000313" key="11">
    <source>
        <dbReference type="EMBL" id="ODV76686.1"/>
    </source>
</evidence>
<evidence type="ECO:0000256" key="5">
    <source>
        <dbReference type="ARBA" id="ARBA00022679"/>
    </source>
</evidence>
<name>A0A1E4SB39_9ASCO</name>
<dbReference type="AlphaFoldDB" id="A0A1E4SB39"/>
<keyword evidence="4 10" id="KW-0328">Glycosyltransferase</keyword>
<dbReference type="UniPathway" id="UPA00378"/>
<comment type="pathway">
    <text evidence="2">Protein modification; protein glycosylation.</text>
</comment>
<comment type="similarity">
    <text evidence="3 10">Belongs to the glycosyltransferase 22 family.</text>
</comment>
<dbReference type="RefSeq" id="XP_020061808.1">
    <property type="nucleotide sequence ID" value="XM_020211314.1"/>
</dbReference>
<organism evidence="11 12">
    <name type="scientific">Suhomyces tanzawaensis NRRL Y-17324</name>
    <dbReference type="NCBI Taxonomy" id="984487"/>
    <lineage>
        <taxon>Eukaryota</taxon>
        <taxon>Fungi</taxon>
        <taxon>Dikarya</taxon>
        <taxon>Ascomycota</taxon>
        <taxon>Saccharomycotina</taxon>
        <taxon>Pichiomycetes</taxon>
        <taxon>Debaryomycetaceae</taxon>
        <taxon>Suhomyces</taxon>
    </lineage>
</organism>
<dbReference type="GO" id="GO:0052926">
    <property type="term" value="F:dol-P-Man:Man(6)GlcNAc(2)-PP-Dol alpha-1,2-mannosyltransferase activity"/>
    <property type="evidence" value="ECO:0007669"/>
    <property type="project" value="EnsemblFungi"/>
</dbReference>
<gene>
    <name evidence="11" type="ORF">CANTADRAFT_8577</name>
</gene>
<evidence type="ECO:0000256" key="9">
    <source>
        <dbReference type="ARBA" id="ARBA00023136"/>
    </source>
</evidence>
<dbReference type="InterPro" id="IPR005599">
    <property type="entry name" value="GPI_mannosylTrfase"/>
</dbReference>
<dbReference type="Proteomes" id="UP000094285">
    <property type="component" value="Unassembled WGS sequence"/>
</dbReference>
<dbReference type="EC" id="2.4.1.-" evidence="10"/>
<feature type="transmembrane region" description="Helical" evidence="10">
    <location>
        <begin position="332"/>
        <end position="351"/>
    </location>
</feature>
<dbReference type="GO" id="GO:0006488">
    <property type="term" value="P:dolichol-linked oligosaccharide biosynthetic process"/>
    <property type="evidence" value="ECO:0007669"/>
    <property type="project" value="EnsemblFungi"/>
</dbReference>
<feature type="transmembrane region" description="Helical" evidence="10">
    <location>
        <begin position="242"/>
        <end position="260"/>
    </location>
</feature>
<feature type="transmembrane region" description="Helical" evidence="10">
    <location>
        <begin position="202"/>
        <end position="230"/>
    </location>
</feature>
<keyword evidence="7 10" id="KW-0256">Endoplasmic reticulum</keyword>
<evidence type="ECO:0000256" key="3">
    <source>
        <dbReference type="ARBA" id="ARBA00007063"/>
    </source>
</evidence>
<dbReference type="PANTHER" id="PTHR22760:SF2">
    <property type="entry name" value="ALPHA-1,2-MANNOSYLTRANSFERASE ALG9"/>
    <property type="match status" value="1"/>
</dbReference>
<evidence type="ECO:0000256" key="7">
    <source>
        <dbReference type="ARBA" id="ARBA00022824"/>
    </source>
</evidence>
<dbReference type="Pfam" id="PF03901">
    <property type="entry name" value="Glyco_transf_22"/>
    <property type="match status" value="1"/>
</dbReference>
<dbReference type="GeneID" id="30985450"/>
<dbReference type="OrthoDB" id="497541at2759"/>
<dbReference type="STRING" id="984487.A0A1E4SB39"/>
<keyword evidence="6 10" id="KW-0812">Transmembrane</keyword>
<dbReference type="PANTHER" id="PTHR22760">
    <property type="entry name" value="GLYCOSYLTRANSFERASE"/>
    <property type="match status" value="1"/>
</dbReference>